<dbReference type="PANTHER" id="PTHR43284:SF1">
    <property type="entry name" value="ASPARAGINE SYNTHETASE"/>
    <property type="match status" value="1"/>
</dbReference>
<feature type="site" description="Important for beta-aspartyl-AMP intermediate formation" evidence="7">
    <location>
        <position position="325"/>
    </location>
</feature>
<evidence type="ECO:0000256" key="3">
    <source>
        <dbReference type="ARBA" id="ARBA00012737"/>
    </source>
</evidence>
<dbReference type="InterPro" id="IPR001962">
    <property type="entry name" value="Asn_synthase"/>
</dbReference>
<dbReference type="Pfam" id="PF13537">
    <property type="entry name" value="GATase_7"/>
    <property type="match status" value="1"/>
</dbReference>
<dbReference type="InterPro" id="IPR051786">
    <property type="entry name" value="ASN_synthetase/amidase"/>
</dbReference>
<comment type="catalytic activity">
    <reaction evidence="6">
        <text>L-aspartate + L-glutamine + ATP + H2O = L-asparagine + L-glutamate + AMP + diphosphate + H(+)</text>
        <dbReference type="Rhea" id="RHEA:12228"/>
        <dbReference type="ChEBI" id="CHEBI:15377"/>
        <dbReference type="ChEBI" id="CHEBI:15378"/>
        <dbReference type="ChEBI" id="CHEBI:29985"/>
        <dbReference type="ChEBI" id="CHEBI:29991"/>
        <dbReference type="ChEBI" id="CHEBI:30616"/>
        <dbReference type="ChEBI" id="CHEBI:33019"/>
        <dbReference type="ChEBI" id="CHEBI:58048"/>
        <dbReference type="ChEBI" id="CHEBI:58359"/>
        <dbReference type="ChEBI" id="CHEBI:456215"/>
        <dbReference type="EC" id="6.3.5.4"/>
    </reaction>
</comment>
<dbReference type="PIRSF" id="PIRSF001589">
    <property type="entry name" value="Asn_synthetase_glu-h"/>
    <property type="match status" value="1"/>
</dbReference>
<dbReference type="GO" id="GO:0005524">
    <property type="term" value="F:ATP binding"/>
    <property type="evidence" value="ECO:0007669"/>
    <property type="project" value="UniProtKB-KW"/>
</dbReference>
<sequence length="600" mass="66699">MKDKLSGQIDLVSLFGASAVPTLITSLALRGDDVAHDTQTICAVVGSPSVDSESAANSARRPGSAALILKAWRADGIGIAPRLTGSYALVIVDAARQCVFLAVDRFAIETLCYRADARTLAFSDRADCVAGRGDELDPQAIFDYLYFHMIPAPRTIFSQVRRLPAAHAVLVDRQGAHVMRHWALQFDEQHRQPFAKARDTFRQLVLDSVAEELAGHQRVGAFLSGGTDSSTVAGMLGQVTGRPAPCYSIGFDAEGYDEMEYARIAARHFGCEHHEYYVTPDDLLASIPAVAQHHDQPFGNSSSLPAYYCGKIARADGCSKMLAGDGGDELFGGNSRYATQRVFEFYQSVPSGVRRLIEPMCGDDSPLRRIPGLRQATGYVRHSRVPMPDRLQSFNLLTQLGPATVLAPDFLARIDSSEPSRHMQATWNECHAPSLINRMLAYDWRYTLADSDLPKVRGATQMAGIQVGYPLLADRVTDFSMSLPPDWKLRRFKLRWFFKEALRGFLPDEIITKKKKGFGLPFGVWATRNPALKHLAEDSLQTLAARGIVRPDFIRKLISEYLPEHPGYYGEMVWILTMLEQWLRRQESTGLTLRFQARND</sequence>
<dbReference type="InterPro" id="IPR006426">
    <property type="entry name" value="Asn_synth_AEB"/>
</dbReference>
<dbReference type="PANTHER" id="PTHR43284">
    <property type="entry name" value="ASPARAGINE SYNTHETASE (GLUTAMINE-HYDROLYZING)"/>
    <property type="match status" value="1"/>
</dbReference>
<accession>C7RTW5</accession>
<dbReference type="HOGENOM" id="CLU_014658_3_1_4"/>
<dbReference type="eggNOG" id="COG0367">
    <property type="taxonomic scope" value="Bacteria"/>
</dbReference>
<dbReference type="EC" id="6.3.5.4" evidence="3"/>
<proteinExistence type="inferred from homology"/>
<dbReference type="STRING" id="522306.CAP2UW1_1627"/>
<dbReference type="Gene3D" id="3.60.20.10">
    <property type="entry name" value="Glutamine Phosphoribosylpyrophosphate, subunit 1, domain 1"/>
    <property type="match status" value="1"/>
</dbReference>
<dbReference type="GO" id="GO:0005829">
    <property type="term" value="C:cytosol"/>
    <property type="evidence" value="ECO:0007669"/>
    <property type="project" value="TreeGrafter"/>
</dbReference>
<reference evidence="10" key="1">
    <citation type="submission" date="2009-08" db="EMBL/GenBank/DDBJ databases">
        <authorList>
            <consortium name="US DOE Joint Genome Institute"/>
            <person name="Lucas S."/>
            <person name="Copeland A."/>
            <person name="Lapidus A."/>
            <person name="Glavina del Rio T."/>
            <person name="Dalin E."/>
            <person name="Tice H."/>
            <person name="Bruce D."/>
            <person name="Barry K."/>
            <person name="Pitluck S."/>
            <person name="Lowry S."/>
            <person name="Larimer F."/>
            <person name="Land M."/>
            <person name="Hauser L."/>
            <person name="Kyrpides N."/>
            <person name="Ivanova N."/>
            <person name="McMahon K.D."/>
            <person name="Hugenholtz P."/>
        </authorList>
    </citation>
    <scope>NUCLEOTIDE SEQUENCE</scope>
    <source>
        <strain evidence="10">UW-1</strain>
    </source>
</reference>
<dbReference type="InterPro" id="IPR029055">
    <property type="entry name" value="Ntn_hydrolases_N"/>
</dbReference>
<feature type="domain" description="Glutamine amidotransferase type-2" evidence="9">
    <location>
        <begin position="65"/>
        <end position="124"/>
    </location>
</feature>
<dbReference type="SUPFAM" id="SSF56235">
    <property type="entry name" value="N-terminal nucleophile aminohydrolases (Ntn hydrolases)"/>
    <property type="match status" value="1"/>
</dbReference>
<dbReference type="SUPFAM" id="SSF52402">
    <property type="entry name" value="Adenine nucleotide alpha hydrolases-like"/>
    <property type="match status" value="1"/>
</dbReference>
<keyword evidence="5" id="KW-0067">ATP-binding</keyword>
<evidence type="ECO:0000256" key="4">
    <source>
        <dbReference type="ARBA" id="ARBA00022741"/>
    </source>
</evidence>
<dbReference type="Pfam" id="PF00733">
    <property type="entry name" value="Asn_synthase"/>
    <property type="match status" value="1"/>
</dbReference>
<name>C7RTW5_ACCRE</name>
<dbReference type="Gene3D" id="3.40.50.620">
    <property type="entry name" value="HUPs"/>
    <property type="match status" value="1"/>
</dbReference>
<evidence type="ECO:0000256" key="2">
    <source>
        <dbReference type="ARBA" id="ARBA00005752"/>
    </source>
</evidence>
<feature type="domain" description="Asparagine synthetase" evidence="8">
    <location>
        <begin position="201"/>
        <end position="584"/>
    </location>
</feature>
<protein>
    <recommendedName>
        <fullName evidence="3">asparagine synthase (glutamine-hydrolyzing)</fullName>
        <ecNumber evidence="3">6.3.5.4</ecNumber>
    </recommendedName>
</protein>
<evidence type="ECO:0000256" key="1">
    <source>
        <dbReference type="ARBA" id="ARBA00005187"/>
    </source>
</evidence>
<keyword evidence="4" id="KW-0547">Nucleotide-binding</keyword>
<dbReference type="GO" id="GO:0004066">
    <property type="term" value="F:asparagine synthase (glutamine-hydrolyzing) activity"/>
    <property type="evidence" value="ECO:0007669"/>
    <property type="project" value="UniProtKB-EC"/>
</dbReference>
<reference evidence="10" key="2">
    <citation type="submission" date="2009-09" db="EMBL/GenBank/DDBJ databases">
        <title>Complete sequence of chromosome of Candidatus Accumulibacter phosphatis clade IIA str. UW-1.</title>
        <authorList>
            <consortium name="US DOE Joint Genome Institute"/>
            <person name="Martin H.G."/>
            <person name="Ivanova N."/>
            <person name="Kunin V."/>
            <person name="Warnecke F."/>
            <person name="Barry K."/>
            <person name="He S."/>
            <person name="Salamov A."/>
            <person name="Szeto E."/>
            <person name="Dalin E."/>
            <person name="Pangilinan J.L."/>
            <person name="Lapidus A."/>
            <person name="Lowry S."/>
            <person name="Kyrpides N.C."/>
            <person name="McMahon K.D."/>
            <person name="Hugenholtz P."/>
        </authorList>
    </citation>
    <scope>NUCLEOTIDE SEQUENCE [LARGE SCALE GENOMIC DNA]</scope>
    <source>
        <strain evidence="10">UW-1</strain>
    </source>
</reference>
<evidence type="ECO:0000256" key="6">
    <source>
        <dbReference type="ARBA" id="ARBA00048741"/>
    </source>
</evidence>
<comment type="similarity">
    <text evidence="2">Belongs to the asparagine synthetase family.</text>
</comment>
<evidence type="ECO:0000259" key="8">
    <source>
        <dbReference type="Pfam" id="PF00733"/>
    </source>
</evidence>
<comment type="pathway">
    <text evidence="1">Amino-acid biosynthesis; L-asparagine biosynthesis; L-asparagine from L-aspartate (L-Gln route): step 1/1.</text>
</comment>
<dbReference type="InterPro" id="IPR014729">
    <property type="entry name" value="Rossmann-like_a/b/a_fold"/>
</dbReference>
<dbReference type="OrthoDB" id="9763290at2"/>
<gene>
    <name evidence="10" type="ordered locus">CAP2UW1_1627</name>
</gene>
<dbReference type="AlphaFoldDB" id="C7RTW5"/>
<evidence type="ECO:0000256" key="7">
    <source>
        <dbReference type="PIRSR" id="PIRSR001589-3"/>
    </source>
</evidence>
<organism evidence="10">
    <name type="scientific">Accumulibacter regalis</name>
    <dbReference type="NCBI Taxonomy" id="522306"/>
    <lineage>
        <taxon>Bacteria</taxon>
        <taxon>Pseudomonadati</taxon>
        <taxon>Pseudomonadota</taxon>
        <taxon>Betaproteobacteria</taxon>
        <taxon>Candidatus Accumulibacter</taxon>
    </lineage>
</organism>
<dbReference type="InterPro" id="IPR017932">
    <property type="entry name" value="GATase_2_dom"/>
</dbReference>
<dbReference type="CDD" id="cd01991">
    <property type="entry name" value="Asn_synthase_B_C"/>
    <property type="match status" value="1"/>
</dbReference>
<dbReference type="GO" id="GO:0006529">
    <property type="term" value="P:asparagine biosynthetic process"/>
    <property type="evidence" value="ECO:0007669"/>
    <property type="project" value="InterPro"/>
</dbReference>
<evidence type="ECO:0000256" key="5">
    <source>
        <dbReference type="ARBA" id="ARBA00022840"/>
    </source>
</evidence>
<evidence type="ECO:0000259" key="9">
    <source>
        <dbReference type="Pfam" id="PF13537"/>
    </source>
</evidence>
<dbReference type="EMBL" id="CP001715">
    <property type="protein sequence ID" value="ACV34941.1"/>
    <property type="molecule type" value="Genomic_DNA"/>
</dbReference>
<dbReference type="KEGG" id="app:CAP2UW1_1627"/>
<evidence type="ECO:0000313" key="10">
    <source>
        <dbReference type="EMBL" id="ACV34941.1"/>
    </source>
</evidence>